<dbReference type="InterPro" id="IPR009297">
    <property type="entry name" value="DUF952"/>
</dbReference>
<reference evidence="1 2" key="1">
    <citation type="submission" date="2019-06" db="EMBL/GenBank/DDBJ databases">
        <title>Sequencing the genomes of 1000 actinobacteria strains.</title>
        <authorList>
            <person name="Klenk H.-P."/>
        </authorList>
    </citation>
    <scope>NUCLEOTIDE SEQUENCE [LARGE SCALE GENOMIC DNA]</scope>
    <source>
        <strain evidence="1 2">DSM 41649</strain>
    </source>
</reference>
<comment type="caution">
    <text evidence="1">The sequence shown here is derived from an EMBL/GenBank/DDBJ whole genome shotgun (WGS) entry which is preliminary data.</text>
</comment>
<dbReference type="Pfam" id="PF06108">
    <property type="entry name" value="DUF952"/>
    <property type="match status" value="1"/>
</dbReference>
<protein>
    <submittedName>
        <fullName evidence="1">Uncharacterized protein (DUF952 family)</fullName>
    </submittedName>
</protein>
<sequence>MIYHLAPLDDWLRDPGRPYTAASLLTDGFIHCSADEQTALAVANAFYQDAPGPLMALLIEENLVEPMVKWEAPTGAPPPGSTPGVLFPHIYGRLNRTAVVGLEKLERGPDGRWSTLVPWS</sequence>
<accession>A0A561EX95</accession>
<dbReference type="OrthoDB" id="5638018at2"/>
<keyword evidence="2" id="KW-1185">Reference proteome</keyword>
<dbReference type="RefSeq" id="WP_145794460.1">
    <property type="nucleotide sequence ID" value="NZ_BAAABR010000017.1"/>
</dbReference>
<dbReference type="PANTHER" id="PTHR34129:SF1">
    <property type="entry name" value="DUF952 DOMAIN-CONTAINING PROTEIN"/>
    <property type="match status" value="1"/>
</dbReference>
<gene>
    <name evidence="1" type="ORF">FB465_5380</name>
</gene>
<evidence type="ECO:0000313" key="1">
    <source>
        <dbReference type="EMBL" id="TWE20235.1"/>
    </source>
</evidence>
<organism evidence="1 2">
    <name type="scientific">Kitasatospora atroaurantiaca</name>
    <dbReference type="NCBI Taxonomy" id="285545"/>
    <lineage>
        <taxon>Bacteria</taxon>
        <taxon>Bacillati</taxon>
        <taxon>Actinomycetota</taxon>
        <taxon>Actinomycetes</taxon>
        <taxon>Kitasatosporales</taxon>
        <taxon>Streptomycetaceae</taxon>
        <taxon>Kitasatospora</taxon>
    </lineage>
</organism>
<dbReference type="Gene3D" id="3.20.170.20">
    <property type="entry name" value="Protein of unknown function DUF952"/>
    <property type="match status" value="1"/>
</dbReference>
<dbReference type="AlphaFoldDB" id="A0A561EX95"/>
<dbReference type="PANTHER" id="PTHR34129">
    <property type="entry name" value="BLR1139 PROTEIN"/>
    <property type="match status" value="1"/>
</dbReference>
<name>A0A561EX95_9ACTN</name>
<evidence type="ECO:0000313" key="2">
    <source>
        <dbReference type="Proteomes" id="UP000318416"/>
    </source>
</evidence>
<dbReference type="EMBL" id="VIVR01000001">
    <property type="protein sequence ID" value="TWE20235.1"/>
    <property type="molecule type" value="Genomic_DNA"/>
</dbReference>
<dbReference type="SUPFAM" id="SSF56399">
    <property type="entry name" value="ADP-ribosylation"/>
    <property type="match status" value="1"/>
</dbReference>
<dbReference type="Proteomes" id="UP000318416">
    <property type="component" value="Unassembled WGS sequence"/>
</dbReference>
<proteinExistence type="predicted"/>